<sequence length="321" mass="35591">MDPPPPPQWAVIGLILRLCPVSQENLEQVFAFRPDREGILFRHVKGMKISEQRARDQNVSDSARGRQGRATNARPRAPRSPRCAPTASRGRAPGVEPNRRLQPDRTGPGRTGWRFGSKPSCVCGAYGVVEAAGRRQERKWEMVFVMKAPVLGEQTPALWQCHAPGSCMEHSATVTPGPCIGLDHRTRRHREKPPLDAVSRLQWLRLSGRARSTACFLQIAGRPVRMSTCIPEGNLRGATWSRQVTEGSSALSARGCTKDKIQHRDTRTATRSHRLLSKKAVSRPEATPAALLYAPREGLAHSSAQMEALFPERPCQHQVTF</sequence>
<keyword evidence="2" id="KW-1185">Reference proteome</keyword>
<evidence type="ECO:0000313" key="3">
    <source>
        <dbReference type="RefSeq" id="XP_032095790.1"/>
    </source>
</evidence>
<dbReference type="RefSeq" id="XP_032095790.1">
    <property type="nucleotide sequence ID" value="XM_032239899.1"/>
</dbReference>
<dbReference type="GeneID" id="116524620"/>
<name>A0A6J3ENP3_SAPAP</name>
<evidence type="ECO:0000313" key="2">
    <source>
        <dbReference type="Proteomes" id="UP000504640"/>
    </source>
</evidence>
<accession>A0A6J3ENP3</accession>
<dbReference type="AlphaFoldDB" id="A0A6J3ENP3"/>
<proteinExistence type="predicted"/>
<organism evidence="2 3">
    <name type="scientific">Sapajus apella</name>
    <name type="common">Brown-capped capuchin</name>
    <name type="synonym">Cebus apella</name>
    <dbReference type="NCBI Taxonomy" id="9515"/>
    <lineage>
        <taxon>Eukaryota</taxon>
        <taxon>Metazoa</taxon>
        <taxon>Chordata</taxon>
        <taxon>Craniata</taxon>
        <taxon>Vertebrata</taxon>
        <taxon>Euteleostomi</taxon>
        <taxon>Mammalia</taxon>
        <taxon>Eutheria</taxon>
        <taxon>Euarchontoglires</taxon>
        <taxon>Primates</taxon>
        <taxon>Haplorrhini</taxon>
        <taxon>Platyrrhini</taxon>
        <taxon>Cebidae</taxon>
        <taxon>Cebinae</taxon>
        <taxon>Sapajus</taxon>
    </lineage>
</organism>
<feature type="compositionally biased region" description="Low complexity" evidence="1">
    <location>
        <begin position="69"/>
        <end position="89"/>
    </location>
</feature>
<evidence type="ECO:0000256" key="1">
    <source>
        <dbReference type="SAM" id="MobiDB-lite"/>
    </source>
</evidence>
<feature type="region of interest" description="Disordered" evidence="1">
    <location>
        <begin position="51"/>
        <end position="113"/>
    </location>
</feature>
<gene>
    <name evidence="3" type="primary">LOC116524620</name>
</gene>
<dbReference type="Proteomes" id="UP000504640">
    <property type="component" value="Unplaced"/>
</dbReference>
<reference evidence="3" key="1">
    <citation type="submission" date="2025-08" db="UniProtKB">
        <authorList>
            <consortium name="RefSeq"/>
        </authorList>
    </citation>
    <scope>IDENTIFICATION</scope>
    <source>
        <tissue evidence="3">Blood</tissue>
    </source>
</reference>
<protein>
    <submittedName>
        <fullName evidence="3">Uncharacterized protein LOC116524620</fullName>
    </submittedName>
</protein>